<comment type="caution">
    <text evidence="2">The sequence shown here is derived from an EMBL/GenBank/DDBJ whole genome shotgun (WGS) entry which is preliminary data.</text>
</comment>
<dbReference type="Proteomes" id="UP000579531">
    <property type="component" value="Unassembled WGS sequence"/>
</dbReference>
<organism evidence="2 3">
    <name type="scientific">Streptomyces collinus</name>
    <dbReference type="NCBI Taxonomy" id="42684"/>
    <lineage>
        <taxon>Bacteria</taxon>
        <taxon>Bacillati</taxon>
        <taxon>Actinomycetota</taxon>
        <taxon>Actinomycetes</taxon>
        <taxon>Kitasatosporales</taxon>
        <taxon>Streptomycetaceae</taxon>
        <taxon>Streptomyces</taxon>
    </lineage>
</organism>
<reference evidence="2 3" key="1">
    <citation type="submission" date="2020-08" db="EMBL/GenBank/DDBJ databases">
        <title>Sequencing the genomes of 1000 actinobacteria strains.</title>
        <authorList>
            <person name="Klenk H.-P."/>
        </authorList>
    </citation>
    <scope>NUCLEOTIDE SEQUENCE [LARGE SCALE GENOMIC DNA]</scope>
    <source>
        <strain evidence="2 3">DSM 40129</strain>
    </source>
</reference>
<feature type="region of interest" description="Disordered" evidence="1">
    <location>
        <begin position="113"/>
        <end position="138"/>
    </location>
</feature>
<dbReference type="RefSeq" id="WP_311241022.1">
    <property type="nucleotide sequence ID" value="NZ_BAABFE010000012.1"/>
</dbReference>
<evidence type="ECO:0000313" key="3">
    <source>
        <dbReference type="Proteomes" id="UP000579531"/>
    </source>
</evidence>
<keyword evidence="3" id="KW-1185">Reference proteome</keyword>
<accession>A0AA89TI58</accession>
<evidence type="ECO:0000313" key="2">
    <source>
        <dbReference type="EMBL" id="MBB5812727.1"/>
    </source>
</evidence>
<sequence>MTHGDQRAAYERAVAGESRLFAVWPGQWSSDLFEIDDLDEFAKALGIKHDEERTGLKDHIHKVEWIKDPYGNDNPRSQYLDIDVTLTCGCSINDRRAFAAQMKEQQGWVIATSGGWSKSGRPGGPTTYSLRARRKSLT</sequence>
<dbReference type="EMBL" id="JACHLX010000001">
    <property type="protein sequence ID" value="MBB5812727.1"/>
    <property type="molecule type" value="Genomic_DNA"/>
</dbReference>
<proteinExistence type="predicted"/>
<protein>
    <submittedName>
        <fullName evidence="2">Uncharacterized protein</fullName>
    </submittedName>
</protein>
<dbReference type="AlphaFoldDB" id="A0AA89TI58"/>
<gene>
    <name evidence="2" type="ORF">HNR72_003755</name>
</gene>
<evidence type="ECO:0000256" key="1">
    <source>
        <dbReference type="SAM" id="MobiDB-lite"/>
    </source>
</evidence>
<name>A0AA89TI58_STRCU</name>
<dbReference type="GeneID" id="93840177"/>